<feature type="region of interest" description="Disordered" evidence="6">
    <location>
        <begin position="183"/>
        <end position="202"/>
    </location>
</feature>
<dbReference type="SUPFAM" id="SSF57959">
    <property type="entry name" value="Leucine zipper domain"/>
    <property type="match status" value="1"/>
</dbReference>
<name>A0A8H3V7E3_VENIN</name>
<dbReference type="AlphaFoldDB" id="A0A8H3V7E3"/>
<dbReference type="InterPro" id="IPR004827">
    <property type="entry name" value="bZIP"/>
</dbReference>
<dbReference type="OrthoDB" id="1939598at2759"/>
<dbReference type="EMBL" id="WNWS01000262">
    <property type="protein sequence ID" value="KAE9972707.1"/>
    <property type="molecule type" value="Genomic_DNA"/>
</dbReference>
<organism evidence="9 10">
    <name type="scientific">Venturia inaequalis</name>
    <name type="common">Apple scab fungus</name>
    <dbReference type="NCBI Taxonomy" id="5025"/>
    <lineage>
        <taxon>Eukaryota</taxon>
        <taxon>Fungi</taxon>
        <taxon>Dikarya</taxon>
        <taxon>Ascomycota</taxon>
        <taxon>Pezizomycotina</taxon>
        <taxon>Dothideomycetes</taxon>
        <taxon>Pleosporomycetidae</taxon>
        <taxon>Venturiales</taxon>
        <taxon>Venturiaceae</taxon>
        <taxon>Venturia</taxon>
    </lineage>
</organism>
<dbReference type="PANTHER" id="PTHR13044">
    <property type="entry name" value="ACTIVATING TRANSCRIPTION FACTOR ATF 4/5"/>
    <property type="match status" value="1"/>
</dbReference>
<gene>
    <name evidence="9" type="ORF">BLS_005937</name>
    <name evidence="8" type="ORF">EG328_004848</name>
</gene>
<evidence type="ECO:0000256" key="6">
    <source>
        <dbReference type="SAM" id="MobiDB-lite"/>
    </source>
</evidence>
<evidence type="ECO:0000313" key="9">
    <source>
        <dbReference type="EMBL" id="KAE9982506.1"/>
    </source>
</evidence>
<evidence type="ECO:0000313" key="8">
    <source>
        <dbReference type="EMBL" id="KAE9972707.1"/>
    </source>
</evidence>
<evidence type="ECO:0000313" key="11">
    <source>
        <dbReference type="Proteomes" id="UP000447873"/>
    </source>
</evidence>
<dbReference type="Gene3D" id="1.20.5.170">
    <property type="match status" value="1"/>
</dbReference>
<dbReference type="SMART" id="SM00338">
    <property type="entry name" value="BRLZ"/>
    <property type="match status" value="1"/>
</dbReference>
<dbReference type="Pfam" id="PF07716">
    <property type="entry name" value="bZIP_2"/>
    <property type="match status" value="1"/>
</dbReference>
<keyword evidence="5" id="KW-0539">Nucleus</keyword>
<comment type="caution">
    <text evidence="9">The sequence shown here is derived from an EMBL/GenBank/DDBJ whole genome shotgun (WGS) entry which is preliminary data.</text>
</comment>
<dbReference type="GO" id="GO:0001228">
    <property type="term" value="F:DNA-binding transcription activator activity, RNA polymerase II-specific"/>
    <property type="evidence" value="ECO:0007669"/>
    <property type="project" value="TreeGrafter"/>
</dbReference>
<feature type="region of interest" description="Disordered" evidence="6">
    <location>
        <begin position="68"/>
        <end position="108"/>
    </location>
</feature>
<dbReference type="GO" id="GO:0005634">
    <property type="term" value="C:nucleus"/>
    <property type="evidence" value="ECO:0007669"/>
    <property type="project" value="UniProtKB-SubCell"/>
</dbReference>
<evidence type="ECO:0000256" key="2">
    <source>
        <dbReference type="ARBA" id="ARBA00023015"/>
    </source>
</evidence>
<dbReference type="PROSITE" id="PS50217">
    <property type="entry name" value="BZIP"/>
    <property type="match status" value="1"/>
</dbReference>
<comment type="subcellular location">
    <subcellularLocation>
        <location evidence="1">Nucleus</location>
    </subcellularLocation>
</comment>
<sequence length="254" mass="28358">MDSSYDRPEYNTYGVQTFIAPSANQSLSGFEEYSALADPALYEAALSSGHSYNPTYTTSGYSPALHHHLSSGALRSPHEPQFSYYEKPQRSRCLPQDPTSPKLRSANSLNFPPLYPADIPLGSPPAQISPPNGYISPPNGCFQAPPDVPYAESAASSTYSVPEEEEGFPQLAEDEKRKRNLAASARFRQKKKQREHQLEKATKELNDKADVLEARITELEQENELLKAMLTEKVDTMTEADRRRFDKVADELEV</sequence>
<keyword evidence="4" id="KW-0804">Transcription</keyword>
<keyword evidence="2" id="KW-0805">Transcription regulation</keyword>
<dbReference type="InterPro" id="IPR046347">
    <property type="entry name" value="bZIP_sf"/>
</dbReference>
<dbReference type="GO" id="GO:0000977">
    <property type="term" value="F:RNA polymerase II transcription regulatory region sequence-specific DNA binding"/>
    <property type="evidence" value="ECO:0007669"/>
    <property type="project" value="TreeGrafter"/>
</dbReference>
<keyword evidence="3" id="KW-0238">DNA-binding</keyword>
<feature type="region of interest" description="Disordered" evidence="6">
    <location>
        <begin position="145"/>
        <end position="176"/>
    </location>
</feature>
<dbReference type="EMBL" id="WNWQ01000042">
    <property type="protein sequence ID" value="KAE9982506.1"/>
    <property type="molecule type" value="Genomic_DNA"/>
</dbReference>
<protein>
    <recommendedName>
        <fullName evidence="7">BZIP domain-containing protein</fullName>
    </recommendedName>
</protein>
<reference evidence="9 10" key="1">
    <citation type="submission" date="2019-11" db="EMBL/GenBank/DDBJ databases">
        <title>Venturia inaequalis Genome Resource.</title>
        <authorList>
            <person name="Lichtner F.J."/>
        </authorList>
    </citation>
    <scope>NUCLEOTIDE SEQUENCE [LARGE SCALE GENOMIC DNA]</scope>
    <source>
        <strain evidence="8 11">120213</strain>
        <strain evidence="9">Bline_iso_100314</strain>
    </source>
</reference>
<dbReference type="CDD" id="cd14705">
    <property type="entry name" value="bZIP_Zip1"/>
    <property type="match status" value="1"/>
</dbReference>
<evidence type="ECO:0000313" key="10">
    <source>
        <dbReference type="Proteomes" id="UP000433883"/>
    </source>
</evidence>
<evidence type="ECO:0000256" key="3">
    <source>
        <dbReference type="ARBA" id="ARBA00023125"/>
    </source>
</evidence>
<dbReference type="PANTHER" id="PTHR13044:SF14">
    <property type="entry name" value="CRYPTOCEPHAL, ISOFORM A"/>
    <property type="match status" value="1"/>
</dbReference>
<dbReference type="Proteomes" id="UP000447873">
    <property type="component" value="Unassembled WGS sequence"/>
</dbReference>
<proteinExistence type="predicted"/>
<feature type="domain" description="BZIP" evidence="7">
    <location>
        <begin position="170"/>
        <end position="233"/>
    </location>
</feature>
<evidence type="ECO:0000256" key="4">
    <source>
        <dbReference type="ARBA" id="ARBA00023163"/>
    </source>
</evidence>
<dbReference type="Proteomes" id="UP000433883">
    <property type="component" value="Unassembled WGS sequence"/>
</dbReference>
<accession>A0A8H3V7E3</accession>
<evidence type="ECO:0000256" key="1">
    <source>
        <dbReference type="ARBA" id="ARBA00004123"/>
    </source>
</evidence>
<evidence type="ECO:0000259" key="7">
    <source>
        <dbReference type="PROSITE" id="PS50217"/>
    </source>
</evidence>
<evidence type="ECO:0000256" key="5">
    <source>
        <dbReference type="ARBA" id="ARBA00023242"/>
    </source>
</evidence>